<sequence length="115" mass="11551">MGLFDKVTGREADGMDVGLVVRAGGSVVEEAEADVAIYCSTAGDGEGGMSSRAGVVGTPTVDRLNSAVKGCLAAYLSACEKLGLPRAIIAVMLLDVIESALGAEDSEEVGDDDAA</sequence>
<proteinExistence type="predicted"/>
<protein>
    <submittedName>
        <fullName evidence="1">Uncharacterized protein</fullName>
    </submittedName>
</protein>
<evidence type="ECO:0000313" key="2">
    <source>
        <dbReference type="Proteomes" id="UP001430755"/>
    </source>
</evidence>
<dbReference type="RefSeq" id="WP_242163697.1">
    <property type="nucleotide sequence ID" value="NZ_JAJMLW010000001.1"/>
</dbReference>
<organism evidence="1 2">
    <name type="scientific">Adlercreutzia faecimuris</name>
    <dbReference type="NCBI Taxonomy" id="2897341"/>
    <lineage>
        <taxon>Bacteria</taxon>
        <taxon>Bacillati</taxon>
        <taxon>Actinomycetota</taxon>
        <taxon>Coriobacteriia</taxon>
        <taxon>Eggerthellales</taxon>
        <taxon>Eggerthellaceae</taxon>
        <taxon>Adlercreutzia</taxon>
    </lineage>
</organism>
<dbReference type="Proteomes" id="UP001430755">
    <property type="component" value="Unassembled WGS sequence"/>
</dbReference>
<name>A0ABS9WFY3_9ACTN</name>
<accession>A0ABS9WFY3</accession>
<dbReference type="EMBL" id="JAJMLW010000001">
    <property type="protein sequence ID" value="MCI2241485.1"/>
    <property type="molecule type" value="Genomic_DNA"/>
</dbReference>
<reference evidence="1" key="1">
    <citation type="submission" date="2021-11" db="EMBL/GenBank/DDBJ databases">
        <title>A Novel Adlercreutzia Species, isolated from a Allomyrina dichotoma larva feces.</title>
        <authorList>
            <person name="Suh M.K."/>
        </authorList>
    </citation>
    <scope>NUCLEOTIDE SEQUENCE</scope>
    <source>
        <strain evidence="1">JBNU-10</strain>
    </source>
</reference>
<keyword evidence="2" id="KW-1185">Reference proteome</keyword>
<comment type="caution">
    <text evidence="1">The sequence shown here is derived from an EMBL/GenBank/DDBJ whole genome shotgun (WGS) entry which is preliminary data.</text>
</comment>
<gene>
    <name evidence="1" type="ORF">LPT13_03850</name>
</gene>
<evidence type="ECO:0000313" key="1">
    <source>
        <dbReference type="EMBL" id="MCI2241485.1"/>
    </source>
</evidence>